<evidence type="ECO:0000313" key="3">
    <source>
        <dbReference type="Proteomes" id="UP000295163"/>
    </source>
</evidence>
<dbReference type="Proteomes" id="UP000295163">
    <property type="component" value="Unassembled WGS sequence"/>
</dbReference>
<dbReference type="InterPro" id="IPR050792">
    <property type="entry name" value="ADP-ribosylglycohydrolase"/>
</dbReference>
<dbReference type="InterPro" id="IPR036705">
    <property type="entry name" value="Ribosyl_crysJ1_sf"/>
</dbReference>
<dbReference type="RefSeq" id="WP_133410882.1">
    <property type="nucleotide sequence ID" value="NZ_SMZT01000005.1"/>
</dbReference>
<feature type="binding site" evidence="1">
    <location>
        <position position="69"/>
    </location>
    <ligand>
        <name>Mg(2+)</name>
        <dbReference type="ChEBI" id="CHEBI:18420"/>
        <label>1</label>
    </ligand>
</feature>
<reference evidence="2 3" key="1">
    <citation type="submission" date="2019-03" db="EMBL/GenBank/DDBJ databases">
        <title>Genome Sequencing and Assembly of Various Microbes Isolated from Partially Reclaimed Soil and Acid Mine Drainage (AMD) Site.</title>
        <authorList>
            <person name="Steinbock B."/>
            <person name="Bechtold R."/>
            <person name="Sevigny J.L."/>
            <person name="Thomas D."/>
            <person name="Cuthill L.R."/>
            <person name="Aveiro Johannsen E.J."/>
            <person name="Thomas K."/>
            <person name="Ghosh A."/>
        </authorList>
    </citation>
    <scope>NUCLEOTIDE SEQUENCE [LARGE SCALE GENOMIC DNA]</scope>
    <source>
        <strain evidence="2 3">S-A3</strain>
    </source>
</reference>
<keyword evidence="2" id="KW-0378">Hydrolase</keyword>
<comment type="caution">
    <text evidence="2">The sequence shown here is derived from an EMBL/GenBank/DDBJ whole genome shotgun (WGS) entry which is preliminary data.</text>
</comment>
<feature type="binding site" evidence="1">
    <location>
        <position position="70"/>
    </location>
    <ligand>
        <name>Mg(2+)</name>
        <dbReference type="ChEBI" id="CHEBI:18420"/>
        <label>1</label>
    </ligand>
</feature>
<name>A0A4R5YAX7_KOCRO</name>
<gene>
    <name evidence="2" type="ORF">E2R59_12920</name>
</gene>
<dbReference type="EMBL" id="SMZT01000005">
    <property type="protein sequence ID" value="TDL42030.1"/>
    <property type="molecule type" value="Genomic_DNA"/>
</dbReference>
<evidence type="ECO:0000313" key="2">
    <source>
        <dbReference type="EMBL" id="TDL42030.1"/>
    </source>
</evidence>
<dbReference type="Pfam" id="PF03747">
    <property type="entry name" value="ADP_ribosyl_GH"/>
    <property type="match status" value="1"/>
</dbReference>
<dbReference type="GeneID" id="64348322"/>
<dbReference type="Gene3D" id="1.10.4080.10">
    <property type="entry name" value="ADP-ribosylation/Crystallin J1"/>
    <property type="match status" value="1"/>
</dbReference>
<dbReference type="GO" id="GO:0016787">
    <property type="term" value="F:hydrolase activity"/>
    <property type="evidence" value="ECO:0007669"/>
    <property type="project" value="UniProtKB-KW"/>
</dbReference>
<evidence type="ECO:0000256" key="1">
    <source>
        <dbReference type="PIRSR" id="PIRSR605502-1"/>
    </source>
</evidence>
<keyword evidence="1" id="KW-0460">Magnesium</keyword>
<dbReference type="GO" id="GO:0046872">
    <property type="term" value="F:metal ion binding"/>
    <property type="evidence" value="ECO:0007669"/>
    <property type="project" value="UniProtKB-KW"/>
</dbReference>
<proteinExistence type="predicted"/>
<comment type="cofactor">
    <cofactor evidence="1">
        <name>Mg(2+)</name>
        <dbReference type="ChEBI" id="CHEBI:18420"/>
    </cofactor>
    <text evidence="1">Binds 2 magnesium ions per subunit.</text>
</comment>
<accession>A0A4R5YAX7</accession>
<protein>
    <submittedName>
        <fullName evidence="2">ADP-ribosylglycohydrolase family protein</fullName>
    </submittedName>
</protein>
<organism evidence="2 3">
    <name type="scientific">Kocuria rosea</name>
    <name type="common">Deinococcus erythromyxa</name>
    <name type="synonym">Micrococcus rubens</name>
    <dbReference type="NCBI Taxonomy" id="1275"/>
    <lineage>
        <taxon>Bacteria</taxon>
        <taxon>Bacillati</taxon>
        <taxon>Actinomycetota</taxon>
        <taxon>Actinomycetes</taxon>
        <taxon>Micrococcales</taxon>
        <taxon>Micrococcaceae</taxon>
        <taxon>Kocuria</taxon>
    </lineage>
</organism>
<dbReference type="AlphaFoldDB" id="A0A4R5YAX7"/>
<dbReference type="SUPFAM" id="SSF101478">
    <property type="entry name" value="ADP-ribosylglycohydrolase"/>
    <property type="match status" value="1"/>
</dbReference>
<dbReference type="PANTHER" id="PTHR16222:SF12">
    <property type="entry name" value="ADP-RIBOSYLGLYCOHYDROLASE-RELATED"/>
    <property type="match status" value="1"/>
</dbReference>
<keyword evidence="1" id="KW-0479">Metal-binding</keyword>
<dbReference type="PANTHER" id="PTHR16222">
    <property type="entry name" value="ADP-RIBOSYLGLYCOHYDROLASE"/>
    <property type="match status" value="1"/>
</dbReference>
<sequence length="375" mass="38133">MPAPLLSPDAGLDPAWPEYADSVRAALLGGALGDALGGPANSGPCSRPAAAGAEAPAEAAEGTAVLRISDATQMTLYTLDALQEVVEWANQGHGADETACLWLAYLRWLGTQGERHPAEAPRPLPRPIDEHEVLHAVREPDGTVLEALRSGRMGEVERPLQPEAKGPGPVLRSSPFGLLPHVGWRTLAPLAINGAALTHGHPEAQTAAAVQGFVVHAAVRARREGLPRPVAAAVAAARETAGNLTRPVAETLARIDDAVRAAAREDPGPAALDRLLGAGGAAPETLAGGLGAALRAEAEAPDAGDPQAVFRRAVELATAHAGHPAAAGAIAGAVTGAALGTAALPPEWCARLDAGDVVSETAERWLREVGAPPAA</sequence>
<dbReference type="InterPro" id="IPR005502">
    <property type="entry name" value="Ribosyl_crysJ1"/>
</dbReference>